<dbReference type="GO" id="GO:0060090">
    <property type="term" value="F:molecular adaptor activity"/>
    <property type="evidence" value="ECO:0007669"/>
    <property type="project" value="TreeGrafter"/>
</dbReference>
<dbReference type="GO" id="GO:0005680">
    <property type="term" value="C:anaphase-promoting complex"/>
    <property type="evidence" value="ECO:0007669"/>
    <property type="project" value="InterPro"/>
</dbReference>
<feature type="non-terminal residue" evidence="4">
    <location>
        <position position="1"/>
    </location>
</feature>
<dbReference type="GO" id="GO:0051301">
    <property type="term" value="P:cell division"/>
    <property type="evidence" value="ECO:0007669"/>
    <property type="project" value="UniProtKB-KW"/>
</dbReference>
<evidence type="ECO:0000256" key="3">
    <source>
        <dbReference type="ARBA" id="ARBA00023306"/>
    </source>
</evidence>
<gene>
    <name evidence="4" type="ORF">FRX31_023162</name>
</gene>
<sequence>AQLWQLAQRTTTLPLGRGAFTLATTSTLLTEAIMVPKLVLAGRLPAQQNATVDLDPNIRNIQELRSWPEFHNAVAAGLRLTPLQGKVSRTWITYNKPGVPNVTHAGLLLALGLHGNLRVLTISDIYKYFSQVHYFTWCHVDSSVYV</sequence>
<dbReference type="GO" id="GO:0070979">
    <property type="term" value="P:protein K11-linked ubiquitination"/>
    <property type="evidence" value="ECO:0007669"/>
    <property type="project" value="TreeGrafter"/>
</dbReference>
<comment type="caution">
    <text evidence="4">The sequence shown here is derived from an EMBL/GenBank/DDBJ whole genome shotgun (WGS) entry which is preliminary data.</text>
</comment>
<proteinExistence type="predicted"/>
<protein>
    <submittedName>
        <fullName evidence="4">Anaphase-promoting complex subunit</fullName>
    </submittedName>
</protein>
<reference evidence="4 5" key="1">
    <citation type="submission" date="2020-06" db="EMBL/GenBank/DDBJ databases">
        <title>Transcriptomic and genomic resources for Thalictrum thalictroides and T. hernandezii: Facilitating candidate gene discovery in an emerging model plant lineage.</title>
        <authorList>
            <person name="Arias T."/>
            <person name="Riano-Pachon D.M."/>
            <person name="Di Stilio V.S."/>
        </authorList>
    </citation>
    <scope>NUCLEOTIDE SEQUENCE [LARGE SCALE GENOMIC DNA]</scope>
    <source>
        <strain evidence="5">cv. WT478/WT964</strain>
        <tissue evidence="4">Leaves</tissue>
    </source>
</reference>
<keyword evidence="1" id="KW-0132">Cell division</keyword>
<evidence type="ECO:0000256" key="1">
    <source>
        <dbReference type="ARBA" id="ARBA00022618"/>
    </source>
</evidence>
<keyword evidence="5" id="KW-1185">Reference proteome</keyword>
<keyword evidence="2" id="KW-0498">Mitosis</keyword>
<evidence type="ECO:0000256" key="2">
    <source>
        <dbReference type="ARBA" id="ARBA00022776"/>
    </source>
</evidence>
<dbReference type="GO" id="GO:0031145">
    <property type="term" value="P:anaphase-promoting complex-dependent catabolic process"/>
    <property type="evidence" value="ECO:0007669"/>
    <property type="project" value="TreeGrafter"/>
</dbReference>
<dbReference type="PANTHER" id="PTHR12827:SF3">
    <property type="entry name" value="ANAPHASE-PROMOTING COMPLEX SUBUNIT 1"/>
    <property type="match status" value="1"/>
</dbReference>
<name>A0A7J6VR61_THATH</name>
<dbReference type="Proteomes" id="UP000554482">
    <property type="component" value="Unassembled WGS sequence"/>
</dbReference>
<evidence type="ECO:0000313" key="5">
    <source>
        <dbReference type="Proteomes" id="UP000554482"/>
    </source>
</evidence>
<dbReference type="PANTHER" id="PTHR12827">
    <property type="entry name" value="MEIOTIC CHECKPOINT REGULATOR TSG24 FAMILY MEMBER"/>
    <property type="match status" value="1"/>
</dbReference>
<organism evidence="4 5">
    <name type="scientific">Thalictrum thalictroides</name>
    <name type="common">Rue-anemone</name>
    <name type="synonym">Anemone thalictroides</name>
    <dbReference type="NCBI Taxonomy" id="46969"/>
    <lineage>
        <taxon>Eukaryota</taxon>
        <taxon>Viridiplantae</taxon>
        <taxon>Streptophyta</taxon>
        <taxon>Embryophyta</taxon>
        <taxon>Tracheophyta</taxon>
        <taxon>Spermatophyta</taxon>
        <taxon>Magnoliopsida</taxon>
        <taxon>Ranunculales</taxon>
        <taxon>Ranunculaceae</taxon>
        <taxon>Thalictroideae</taxon>
        <taxon>Thalictrum</taxon>
    </lineage>
</organism>
<dbReference type="AlphaFoldDB" id="A0A7J6VR61"/>
<keyword evidence="3" id="KW-0131">Cell cycle</keyword>
<accession>A0A7J6VR61</accession>
<dbReference type="InterPro" id="IPR024990">
    <property type="entry name" value="Apc1"/>
</dbReference>
<evidence type="ECO:0000313" key="4">
    <source>
        <dbReference type="EMBL" id="KAF5187251.1"/>
    </source>
</evidence>
<dbReference type="GO" id="GO:0007091">
    <property type="term" value="P:metaphase/anaphase transition of mitotic cell cycle"/>
    <property type="evidence" value="ECO:0007669"/>
    <property type="project" value="TreeGrafter"/>
</dbReference>
<dbReference type="EMBL" id="JABWDY010028242">
    <property type="protein sequence ID" value="KAF5187251.1"/>
    <property type="molecule type" value="Genomic_DNA"/>
</dbReference>
<dbReference type="OrthoDB" id="1305077at2759"/>